<dbReference type="Pfam" id="PF18537">
    <property type="entry name" value="CODH_A_N"/>
    <property type="match status" value="1"/>
</dbReference>
<dbReference type="PANTHER" id="PTHR42281:SF1">
    <property type="entry name" value="ACETYL-COA DECARBONYLASE_SYNTHASE COMPLEX SUBUNIT BETA 1"/>
    <property type="match status" value="1"/>
</dbReference>
<keyword evidence="3" id="KW-0808">Transferase</keyword>
<dbReference type="GO" id="GO:0043884">
    <property type="term" value="F:CO-methylating acetyl-CoA synthase activity"/>
    <property type="evidence" value="ECO:0007669"/>
    <property type="project" value="UniProtKB-EC"/>
</dbReference>
<dbReference type="Pfam" id="PF19436">
    <property type="entry name" value="ACS_CODH_B_C"/>
    <property type="match status" value="1"/>
</dbReference>
<evidence type="ECO:0000256" key="3">
    <source>
        <dbReference type="ARBA" id="ARBA00022679"/>
    </source>
</evidence>
<dbReference type="InterPro" id="IPR045822">
    <property type="entry name" value="ACS_CODH_B_C"/>
</dbReference>
<dbReference type="GO" id="GO:0046872">
    <property type="term" value="F:metal ion binding"/>
    <property type="evidence" value="ECO:0007669"/>
    <property type="project" value="UniProtKB-KW"/>
</dbReference>
<dbReference type="STRING" id="1653476.THC_1762"/>
<evidence type="ECO:0000259" key="7">
    <source>
        <dbReference type="Pfam" id="PF18537"/>
    </source>
</evidence>
<keyword evidence="4" id="KW-0479">Metal-binding</keyword>
<dbReference type="GO" id="GO:0043885">
    <property type="term" value="F:anaerobic carbon-monoxide dehydrogenase activity"/>
    <property type="evidence" value="ECO:0007669"/>
    <property type="project" value="InterPro"/>
</dbReference>
<dbReference type="Gene3D" id="3.30.1650.10">
    <property type="entry name" value="Bifunctional carbon monoxide dehydrogenase/acetyl-coa synthase(codh/acs), Chain M, domain 3"/>
    <property type="match status" value="1"/>
</dbReference>
<dbReference type="AlphaFoldDB" id="A0A0U4W4X9"/>
<dbReference type="Gene3D" id="3.40.1470.10">
    <property type="entry name" value="Bifunctional carbon monoxide dehydrogenase/acetyl-coa synthase(codh/acs), Chain M, domain 5"/>
    <property type="match status" value="1"/>
</dbReference>
<evidence type="ECO:0000313" key="10">
    <source>
        <dbReference type="Proteomes" id="UP000068196"/>
    </source>
</evidence>
<dbReference type="SUPFAM" id="SSF56821">
    <property type="entry name" value="Prismane protein-like"/>
    <property type="match status" value="1"/>
</dbReference>
<dbReference type="KEGG" id="cthi:THC_1762"/>
<organism evidence="9 10">
    <name type="scientific">Caldimicrobium thiodismutans</name>
    <dbReference type="NCBI Taxonomy" id="1653476"/>
    <lineage>
        <taxon>Bacteria</taxon>
        <taxon>Pseudomonadati</taxon>
        <taxon>Thermodesulfobacteriota</taxon>
        <taxon>Thermodesulfobacteria</taxon>
        <taxon>Thermodesulfobacteriales</taxon>
        <taxon>Thermodesulfobacteriaceae</taxon>
        <taxon>Caldimicrobium</taxon>
    </lineage>
</organism>
<accession>A0A0U4W4X9</accession>
<dbReference type="PANTHER" id="PTHR42281">
    <property type="match status" value="1"/>
</dbReference>
<evidence type="ECO:0000256" key="6">
    <source>
        <dbReference type="ARBA" id="ARBA00023014"/>
    </source>
</evidence>
<dbReference type="NCBIfam" id="NF003379">
    <property type="entry name" value="PRK04456.1"/>
    <property type="match status" value="1"/>
</dbReference>
<feature type="domain" description="Carbon monoxide dehydrogenase subunit alpha ,N-terminal" evidence="7">
    <location>
        <begin position="22"/>
        <end position="110"/>
    </location>
</feature>
<evidence type="ECO:0000259" key="8">
    <source>
        <dbReference type="Pfam" id="PF19436"/>
    </source>
</evidence>
<dbReference type="InterPro" id="IPR016099">
    <property type="entry name" value="Prismane-like_a/b-sand"/>
</dbReference>
<proteinExistence type="predicted"/>
<dbReference type="Pfam" id="PF03598">
    <property type="entry name" value="CdhC"/>
    <property type="match status" value="1"/>
</dbReference>
<protein>
    <recommendedName>
        <fullName evidence="1">CO-methylating acetyl-CoA synthase</fullName>
        <ecNumber evidence="1">2.3.1.169</ecNumber>
    </recommendedName>
</protein>
<dbReference type="NCBIfam" id="NF040764">
    <property type="entry name" value="CODH_ACS_al_bet"/>
    <property type="match status" value="1"/>
</dbReference>
<sequence length="740" mass="82083">MSKIIATAAIRGAHKILERALEKYEEAVKKFGKEAEIGFPNTAYYLPIIYAMLGYPVKRLGDCEEVLQEAKRLLPEIPSEKTWLPYLGPALDAGMATFFAEEIIEAIKYLEDPNVYTKTEEPLENNIWLGAADDVIFRKRGVEFVDGTAPGFAAILGAPPDKETAQRIAQELLEKNLYVFMHDQTNGIYMPYLLKEAGVQLGWPTRLIPFGPDYTSVVFAIGFACRVAMSFGGIKPGDYLGNLLYNKDRTFAFAITFGPVSDEWYANGAGAINWGFPVISDWDIPEIKPFGVCTYEHVVSKVPHKEIVDRAVEVRGLKVTAVKLDIPVSYAPAFEGERVRKDDLYLECGGGRSPAVELLLTGSLEEVEDGKIEVIGPEISDVEKLGIKGPPYVLPFAVVVKVAGVNMQEDFEAILERQFHHLVNYAQGIMHVGQRNIMWLRISKQAVEKGFQFVHVGRILYAKLRQEYGAIVDKCQVTIYTVEDKVREILELAKEVYEKRDARLAGLTDETVDVFYSCTLCQSFAPNHVCVITPERVGACGAYNWLDGKACYQINPTGPNQPIPKGELIDATLGQFTGVNEFVKQASRGAVERVSLYSILIDPMTVCGCMEGIAALLPSINGIMIVNRDYMGMTPTGMKFSTLAGMVGGGQVTPGFMGVSKHYLTSPKFLSSEGGLLRVVWMPKMLKEELRDKLQKRAEELGVPDLIEKIADETVATTEEEVRAWIEKVEHPVLKLPPLV</sequence>
<dbReference type="PATRIC" id="fig|1653476.3.peg.1838"/>
<feature type="domain" description="CO dehydrogenase/acetyl-CoA synthase complex beta subunit C-terminal" evidence="8">
    <location>
        <begin position="497"/>
        <end position="740"/>
    </location>
</feature>
<evidence type="ECO:0000313" key="9">
    <source>
        <dbReference type="EMBL" id="BAU24122.1"/>
    </source>
</evidence>
<dbReference type="RefSeq" id="WP_068516320.1">
    <property type="nucleotide sequence ID" value="NZ_AP014945.1"/>
</dbReference>
<keyword evidence="10" id="KW-1185">Reference proteome</keyword>
<gene>
    <name evidence="9" type="ORF">THC_1762</name>
</gene>
<keyword evidence="5" id="KW-0408">Iron</keyword>
<dbReference type="Proteomes" id="UP000068196">
    <property type="component" value="Chromosome"/>
</dbReference>
<dbReference type="InterPro" id="IPR038571">
    <property type="entry name" value="CO_DH/Ac-CoA_synth_bsu_3_sf"/>
</dbReference>
<keyword evidence="2" id="KW-0533">Nickel</keyword>
<dbReference type="InterPro" id="IPR011254">
    <property type="entry name" value="Prismane-like_sf"/>
</dbReference>
<dbReference type="InterPro" id="IPR004461">
    <property type="entry name" value="CO_DH/Ac-CoA_synth_bsu"/>
</dbReference>
<keyword evidence="6" id="KW-0411">Iron-sulfur</keyword>
<dbReference type="NCBIfam" id="NF007078">
    <property type="entry name" value="PRK09529.1"/>
    <property type="match status" value="1"/>
</dbReference>
<dbReference type="EMBL" id="AP014945">
    <property type="protein sequence ID" value="BAU24122.1"/>
    <property type="molecule type" value="Genomic_DNA"/>
</dbReference>
<name>A0A0U4W4X9_9BACT</name>
<reference evidence="10" key="2">
    <citation type="journal article" date="2016" name="Int. J. Syst. Evol. Microbiol.">
        <title>Caldimicrobium thiodismutans sp. nov., a sulfur-disproportionating bacterium isolated from a hot spring.</title>
        <authorList>
            <person name="Kojima H."/>
            <person name="Umezawa K."/>
            <person name="Fukui M."/>
        </authorList>
    </citation>
    <scope>NUCLEOTIDE SEQUENCE [LARGE SCALE GENOMIC DNA]</scope>
    <source>
        <strain evidence="10">TF1</strain>
    </source>
</reference>
<dbReference type="EC" id="2.3.1.169" evidence="1"/>
<dbReference type="Gene3D" id="1.10.8.190">
    <property type="entry name" value="Carbon monoxide dehydrogenase alpha subunit. Chain M, domain 1"/>
    <property type="match status" value="1"/>
</dbReference>
<dbReference type="GO" id="GO:0006084">
    <property type="term" value="P:acetyl-CoA metabolic process"/>
    <property type="evidence" value="ECO:0007669"/>
    <property type="project" value="InterPro"/>
</dbReference>
<evidence type="ECO:0000256" key="5">
    <source>
        <dbReference type="ARBA" id="ARBA00023004"/>
    </source>
</evidence>
<dbReference type="OrthoDB" id="9759545at2"/>
<reference evidence="9 10" key="1">
    <citation type="journal article" date="2016" name="Int. J. Syst. Evol. Microbiol.">
        <title>Caldimicrobium thiodismutans sp. nov., a sulfur-disproportionating bacterium isolated from a hot spring, and emended description of the genus Caldimicrobium.</title>
        <authorList>
            <person name="Kojima H."/>
            <person name="Umezawa K."/>
            <person name="Fukui M."/>
        </authorList>
    </citation>
    <scope>NUCLEOTIDE SEQUENCE [LARGE SCALE GENOMIC DNA]</scope>
    <source>
        <strain evidence="9 10">TF1</strain>
    </source>
</reference>
<dbReference type="Gene3D" id="3.40.970.20">
    <property type="entry name" value="Carbon monoxide dehydrogenase alpha subunit. Chain D, domain 4"/>
    <property type="match status" value="1"/>
</dbReference>
<evidence type="ECO:0000256" key="1">
    <source>
        <dbReference type="ARBA" id="ARBA00012244"/>
    </source>
</evidence>
<dbReference type="NCBIfam" id="TIGR00316">
    <property type="entry name" value="cdhC"/>
    <property type="match status" value="1"/>
</dbReference>
<dbReference type="InterPro" id="IPR041350">
    <property type="entry name" value="CODH_A_N"/>
</dbReference>
<dbReference type="Gene3D" id="3.40.50.2030">
    <property type="match status" value="1"/>
</dbReference>
<dbReference type="GO" id="GO:0051536">
    <property type="term" value="F:iron-sulfur cluster binding"/>
    <property type="evidence" value="ECO:0007669"/>
    <property type="project" value="UniProtKB-KW"/>
</dbReference>
<evidence type="ECO:0000256" key="4">
    <source>
        <dbReference type="ARBA" id="ARBA00022723"/>
    </source>
</evidence>
<evidence type="ECO:0000256" key="2">
    <source>
        <dbReference type="ARBA" id="ARBA00022596"/>
    </source>
</evidence>